<evidence type="ECO:0000313" key="4">
    <source>
        <dbReference type="Proteomes" id="UP001432128"/>
    </source>
</evidence>
<dbReference type="InterPro" id="IPR057666">
    <property type="entry name" value="DrpA_SLOG"/>
</dbReference>
<evidence type="ECO:0000256" key="1">
    <source>
        <dbReference type="ARBA" id="ARBA00006525"/>
    </source>
</evidence>
<accession>A0AAU4K869</accession>
<evidence type="ECO:0000259" key="2">
    <source>
        <dbReference type="Pfam" id="PF02481"/>
    </source>
</evidence>
<dbReference type="PANTHER" id="PTHR43022">
    <property type="entry name" value="PROTEIN SMF"/>
    <property type="match status" value="1"/>
</dbReference>
<dbReference type="Gene3D" id="3.40.50.450">
    <property type="match status" value="1"/>
</dbReference>
<comment type="similarity">
    <text evidence="1">Belongs to the DprA/Smf family.</text>
</comment>
<reference evidence="3 4" key="1">
    <citation type="submission" date="2022-10" db="EMBL/GenBank/DDBJ databases">
        <title>The complete genomes of actinobacterial strains from the NBC collection.</title>
        <authorList>
            <person name="Joergensen T.S."/>
            <person name="Alvarez Arevalo M."/>
            <person name="Sterndorff E.B."/>
            <person name="Faurdal D."/>
            <person name="Vuksanovic O."/>
            <person name="Mourched A.-S."/>
            <person name="Charusanti P."/>
            <person name="Shaw S."/>
            <person name="Blin K."/>
            <person name="Weber T."/>
        </authorList>
    </citation>
    <scope>NUCLEOTIDE SEQUENCE [LARGE SCALE GENOMIC DNA]</scope>
    <source>
        <strain evidence="3 4">NBC_00319</strain>
    </source>
</reference>
<dbReference type="PANTHER" id="PTHR43022:SF1">
    <property type="entry name" value="PROTEIN SMF"/>
    <property type="match status" value="1"/>
</dbReference>
<feature type="domain" description="Smf/DprA SLOG" evidence="2">
    <location>
        <begin position="91"/>
        <end position="303"/>
    </location>
</feature>
<name>A0AAU4K869_9NOCA</name>
<organism evidence="3 4">
    <name type="scientific">Williamsia herbipolensis</name>
    <dbReference type="NCBI Taxonomy" id="1603258"/>
    <lineage>
        <taxon>Bacteria</taxon>
        <taxon>Bacillati</taxon>
        <taxon>Actinomycetota</taxon>
        <taxon>Actinomycetes</taxon>
        <taxon>Mycobacteriales</taxon>
        <taxon>Nocardiaceae</taxon>
        <taxon>Williamsia</taxon>
    </lineage>
</organism>
<dbReference type="SUPFAM" id="SSF102405">
    <property type="entry name" value="MCP/YpsA-like"/>
    <property type="match status" value="1"/>
</dbReference>
<evidence type="ECO:0000313" key="3">
    <source>
        <dbReference type="EMBL" id="WUM22187.1"/>
    </source>
</evidence>
<dbReference type="Pfam" id="PF02481">
    <property type="entry name" value="DNA_processg_A"/>
    <property type="match status" value="1"/>
</dbReference>
<proteinExistence type="inferred from homology"/>
<dbReference type="KEGG" id="whr:OG579_00705"/>
<dbReference type="GO" id="GO:0009294">
    <property type="term" value="P:DNA-mediated transformation"/>
    <property type="evidence" value="ECO:0007669"/>
    <property type="project" value="InterPro"/>
</dbReference>
<keyword evidence="4" id="KW-1185">Reference proteome</keyword>
<dbReference type="AlphaFoldDB" id="A0AAU4K869"/>
<dbReference type="InterPro" id="IPR003488">
    <property type="entry name" value="DprA"/>
</dbReference>
<dbReference type="EMBL" id="CP108021">
    <property type="protein sequence ID" value="WUM22187.1"/>
    <property type="molecule type" value="Genomic_DNA"/>
</dbReference>
<sequence length="387" mass="40014">MAPTDPHDVTPTVIDSRERRAWAYLAAVAEPPAASIARLVDAVGVRDAARAVRSRRFPDGHQAVARSTASRHHLVDPDQDLLVVDRLGGRLITADDEDWPAWALHGLSTAETSARGGPPLALWTRGPGSIEGATERAVALVGSRAATGYGTRMTAVLTNGLVDRGRCVISGGAYGIDGAAHRAALAAGGDTMAVMACGLDIDYPTDHGLLFDEIARVGTIVTEYPPGMTASRHRFLARNRLVAALSKAVVVVEAGHRSGAKNTAAWARRLGVPLGAVPGPATSAMSVGCHALISDGDAVLVGDVAGLERLVAPDGSDALSSTPAERGETDPFEARVAAALGTRGGVTLAEIARACDADTGRVRSTLARMEVHGRALSDGATWGPPPR</sequence>
<dbReference type="NCBIfam" id="TIGR00732">
    <property type="entry name" value="dprA"/>
    <property type="match status" value="1"/>
</dbReference>
<dbReference type="Proteomes" id="UP001432128">
    <property type="component" value="Chromosome"/>
</dbReference>
<protein>
    <submittedName>
        <fullName evidence="3">DNA-processing protein DprA</fullName>
    </submittedName>
</protein>
<gene>
    <name evidence="3" type="primary">dprA</name>
    <name evidence="3" type="ORF">OG579_00705</name>
</gene>